<name>A0A6J4HQ55_9ACTN</name>
<feature type="compositionally biased region" description="Low complexity" evidence="1">
    <location>
        <begin position="21"/>
        <end position="45"/>
    </location>
</feature>
<proteinExistence type="predicted"/>
<evidence type="ECO:0000313" key="2">
    <source>
        <dbReference type="EMBL" id="CAA9229636.1"/>
    </source>
</evidence>
<dbReference type="AlphaFoldDB" id="A0A6J4HQ55"/>
<gene>
    <name evidence="2" type="ORF">AVDCRST_MAG50-1040</name>
</gene>
<feature type="non-terminal residue" evidence="2">
    <location>
        <position position="69"/>
    </location>
</feature>
<sequence length="69" mass="7692">ARGGGDHRHLQPRRSVDRSARGAAAAGGFRPSLGLRVRAAAARPLAARRRRPHQRHRPVPRHHHRPDPL</sequence>
<accession>A0A6J4HQ55</accession>
<reference evidence="2" key="1">
    <citation type="submission" date="2020-02" db="EMBL/GenBank/DDBJ databases">
        <authorList>
            <person name="Meier V. D."/>
        </authorList>
    </citation>
    <scope>NUCLEOTIDE SEQUENCE</scope>
    <source>
        <strain evidence="2">AVDCRST_MAG50</strain>
    </source>
</reference>
<evidence type="ECO:0000256" key="1">
    <source>
        <dbReference type="SAM" id="MobiDB-lite"/>
    </source>
</evidence>
<organism evidence="2">
    <name type="scientific">uncultured Acidimicrobiales bacterium</name>
    <dbReference type="NCBI Taxonomy" id="310071"/>
    <lineage>
        <taxon>Bacteria</taxon>
        <taxon>Bacillati</taxon>
        <taxon>Actinomycetota</taxon>
        <taxon>Acidimicrobiia</taxon>
        <taxon>Acidimicrobiales</taxon>
        <taxon>environmental samples</taxon>
    </lineage>
</organism>
<dbReference type="EMBL" id="CADCTF010000057">
    <property type="protein sequence ID" value="CAA9229636.1"/>
    <property type="molecule type" value="Genomic_DNA"/>
</dbReference>
<feature type="non-terminal residue" evidence="2">
    <location>
        <position position="1"/>
    </location>
</feature>
<protein>
    <submittedName>
        <fullName evidence="2">Uncharacterized protein</fullName>
    </submittedName>
</protein>
<feature type="compositionally biased region" description="Basic and acidic residues" evidence="1">
    <location>
        <begin position="1"/>
        <end position="20"/>
    </location>
</feature>
<feature type="region of interest" description="Disordered" evidence="1">
    <location>
        <begin position="1"/>
        <end position="69"/>
    </location>
</feature>
<feature type="compositionally biased region" description="Basic residues" evidence="1">
    <location>
        <begin position="46"/>
        <end position="69"/>
    </location>
</feature>